<dbReference type="GO" id="GO:0009399">
    <property type="term" value="P:nitrogen fixation"/>
    <property type="evidence" value="ECO:0007669"/>
    <property type="project" value="InterPro"/>
</dbReference>
<comment type="similarity">
    <text evidence="1">Belongs to the NifZ family.</text>
</comment>
<protein>
    <submittedName>
        <fullName evidence="3">Nitrogen fixation protein NifZ</fullName>
    </submittedName>
</protein>
<gene>
    <name evidence="3" type="ORF">FXV83_28805</name>
</gene>
<accession>A0A5S4YGF0</accession>
<dbReference type="RefSeq" id="WP_148742992.1">
    <property type="nucleotide sequence ID" value="NZ_VSTH01000105.1"/>
</dbReference>
<sequence length="106" mass="11862">MSNIARDSDIVELTDTPFFDYGDKVRANRTIRNDGTYVGKEIGEVLVKKGELGYVVSIGTFLQQFYIYGVEFLESGYRVGMKCKELDLVTRSRGAEDPFLPGAAPR</sequence>
<evidence type="ECO:0000256" key="1">
    <source>
        <dbReference type="ARBA" id="ARBA00008027"/>
    </source>
</evidence>
<evidence type="ECO:0000256" key="2">
    <source>
        <dbReference type="ARBA" id="ARBA00023231"/>
    </source>
</evidence>
<comment type="caution">
    <text evidence="3">The sequence shown here is derived from an EMBL/GenBank/DDBJ whole genome shotgun (WGS) entry which is preliminary data.</text>
</comment>
<name>A0A5S4YGF0_9BRAD</name>
<keyword evidence="4" id="KW-1185">Reference proteome</keyword>
<reference evidence="3 4" key="1">
    <citation type="submission" date="2019-08" db="EMBL/GenBank/DDBJ databases">
        <title>Bradyrhizobium hipponensis sp. nov., a rhizobium isolated from a Lupinus angustifolius root nodule in Tunisia.</title>
        <authorList>
            <person name="Off K."/>
            <person name="Rejili M."/>
            <person name="Mars M."/>
            <person name="Brachmann A."/>
            <person name="Marin M."/>
        </authorList>
    </citation>
    <scope>NUCLEOTIDE SEQUENCE [LARGE SCALE GENOMIC DNA]</scope>
    <source>
        <strain evidence="4">aSej3</strain>
    </source>
</reference>
<organism evidence="3 4">
    <name type="scientific">Bradyrhizobium hipponense</name>
    <dbReference type="NCBI Taxonomy" id="2605638"/>
    <lineage>
        <taxon>Bacteria</taxon>
        <taxon>Pseudomonadati</taxon>
        <taxon>Pseudomonadota</taxon>
        <taxon>Alphaproteobacteria</taxon>
        <taxon>Hyphomicrobiales</taxon>
        <taxon>Nitrobacteraceae</taxon>
        <taxon>Bradyrhizobium</taxon>
    </lineage>
</organism>
<evidence type="ECO:0000313" key="4">
    <source>
        <dbReference type="Proteomes" id="UP000324797"/>
    </source>
</evidence>
<dbReference type="Proteomes" id="UP000324797">
    <property type="component" value="Unassembled WGS sequence"/>
</dbReference>
<dbReference type="Pfam" id="PF04319">
    <property type="entry name" value="NifZ"/>
    <property type="match status" value="1"/>
</dbReference>
<dbReference type="AlphaFoldDB" id="A0A5S4YGF0"/>
<proteinExistence type="inferred from homology"/>
<keyword evidence="2" id="KW-0535">Nitrogen fixation</keyword>
<evidence type="ECO:0000313" key="3">
    <source>
        <dbReference type="EMBL" id="TYO63158.1"/>
    </source>
</evidence>
<dbReference type="InterPro" id="IPR007415">
    <property type="entry name" value="Nitrogenase_MoFe_mat_NifZ"/>
</dbReference>
<dbReference type="EMBL" id="VSTH01000105">
    <property type="protein sequence ID" value="TYO63158.1"/>
    <property type="molecule type" value="Genomic_DNA"/>
</dbReference>